<dbReference type="FunFam" id="1.10.10.10:FF:000018">
    <property type="entry name" value="DNA-binding response regulator ResD"/>
    <property type="match status" value="1"/>
</dbReference>
<accession>A0A2I2L084</accession>
<dbReference type="CDD" id="cd00383">
    <property type="entry name" value="trans_reg_C"/>
    <property type="match status" value="1"/>
</dbReference>
<dbReference type="PROSITE" id="PS50110">
    <property type="entry name" value="RESPONSE_REGULATORY"/>
    <property type="match status" value="1"/>
</dbReference>
<dbReference type="InterPro" id="IPR016032">
    <property type="entry name" value="Sig_transdc_resp-reg_C-effctor"/>
</dbReference>
<dbReference type="GO" id="GO:0005829">
    <property type="term" value="C:cytosol"/>
    <property type="evidence" value="ECO:0007669"/>
    <property type="project" value="TreeGrafter"/>
</dbReference>
<dbReference type="Pfam" id="PF00486">
    <property type="entry name" value="Trans_reg_C"/>
    <property type="match status" value="1"/>
</dbReference>
<keyword evidence="1" id="KW-0597">Phosphoprotein</keyword>
<dbReference type="InterPro" id="IPR011006">
    <property type="entry name" value="CheY-like_superfamily"/>
</dbReference>
<name>A0A2I2L084_9ACTN</name>
<dbReference type="RefSeq" id="WP_243408049.1">
    <property type="nucleotide sequence ID" value="NZ_FZMO01000533.1"/>
</dbReference>
<comment type="caution">
    <text evidence="6">Lacks conserved residue(s) required for the propagation of feature annotation.</text>
</comment>
<feature type="domain" description="Response regulatory" evidence="9">
    <location>
        <begin position="7"/>
        <end position="219"/>
    </location>
</feature>
<feature type="domain" description="OmpR/PhoB-type" evidence="10">
    <location>
        <begin position="229"/>
        <end position="328"/>
    </location>
</feature>
<keyword evidence="4 7" id="KW-0238">DNA-binding</keyword>
<dbReference type="InterPro" id="IPR001867">
    <property type="entry name" value="OmpR/PhoB-type_DNA-bd"/>
</dbReference>
<evidence type="ECO:0000313" key="12">
    <source>
        <dbReference type="Proteomes" id="UP000234331"/>
    </source>
</evidence>
<feature type="region of interest" description="Disordered" evidence="8">
    <location>
        <begin position="137"/>
        <end position="156"/>
    </location>
</feature>
<gene>
    <name evidence="11" type="ORF">FRACA_670033</name>
</gene>
<evidence type="ECO:0000259" key="10">
    <source>
        <dbReference type="PROSITE" id="PS51755"/>
    </source>
</evidence>
<dbReference type="PANTHER" id="PTHR48111:SF1">
    <property type="entry name" value="TWO-COMPONENT RESPONSE REGULATOR ORR33"/>
    <property type="match status" value="1"/>
</dbReference>
<keyword evidence="3" id="KW-0805">Transcription regulation</keyword>
<evidence type="ECO:0000256" key="3">
    <source>
        <dbReference type="ARBA" id="ARBA00023015"/>
    </source>
</evidence>
<dbReference type="GO" id="GO:0006355">
    <property type="term" value="P:regulation of DNA-templated transcription"/>
    <property type="evidence" value="ECO:0007669"/>
    <property type="project" value="InterPro"/>
</dbReference>
<dbReference type="GO" id="GO:0000976">
    <property type="term" value="F:transcription cis-regulatory region binding"/>
    <property type="evidence" value="ECO:0007669"/>
    <property type="project" value="TreeGrafter"/>
</dbReference>
<dbReference type="InterPro" id="IPR039420">
    <property type="entry name" value="WalR-like"/>
</dbReference>
<keyword evidence="5" id="KW-0804">Transcription</keyword>
<dbReference type="InterPro" id="IPR001789">
    <property type="entry name" value="Sig_transdc_resp-reg_receiver"/>
</dbReference>
<protein>
    <submittedName>
        <fullName evidence="11">Response regulator with CheY-like receiver domain and winged-helix DNA-binding domain</fullName>
    </submittedName>
</protein>
<organism evidence="11 12">
    <name type="scientific">Frankia canadensis</name>
    <dbReference type="NCBI Taxonomy" id="1836972"/>
    <lineage>
        <taxon>Bacteria</taxon>
        <taxon>Bacillati</taxon>
        <taxon>Actinomycetota</taxon>
        <taxon>Actinomycetes</taxon>
        <taxon>Frankiales</taxon>
        <taxon>Frankiaceae</taxon>
        <taxon>Frankia</taxon>
    </lineage>
</organism>
<dbReference type="EMBL" id="FZMO01000533">
    <property type="protein sequence ID" value="SNQ51326.1"/>
    <property type="molecule type" value="Genomic_DNA"/>
</dbReference>
<dbReference type="InterPro" id="IPR036388">
    <property type="entry name" value="WH-like_DNA-bd_sf"/>
</dbReference>
<evidence type="ECO:0000256" key="2">
    <source>
        <dbReference type="ARBA" id="ARBA00023012"/>
    </source>
</evidence>
<feature type="DNA-binding region" description="OmpR/PhoB-type" evidence="7">
    <location>
        <begin position="229"/>
        <end position="328"/>
    </location>
</feature>
<dbReference type="PANTHER" id="PTHR48111">
    <property type="entry name" value="REGULATOR OF RPOS"/>
    <property type="match status" value="1"/>
</dbReference>
<reference evidence="11 12" key="1">
    <citation type="submission" date="2017-06" db="EMBL/GenBank/DDBJ databases">
        <authorList>
            <person name="Kim H.J."/>
            <person name="Triplett B.A."/>
        </authorList>
    </citation>
    <scope>NUCLEOTIDE SEQUENCE [LARGE SCALE GENOMIC DNA]</scope>
    <source>
        <strain evidence="11">FRACA_ARgP5</strain>
    </source>
</reference>
<dbReference type="SUPFAM" id="SSF52172">
    <property type="entry name" value="CheY-like"/>
    <property type="match status" value="2"/>
</dbReference>
<evidence type="ECO:0000256" key="6">
    <source>
        <dbReference type="PROSITE-ProRule" id="PRU00169"/>
    </source>
</evidence>
<evidence type="ECO:0000256" key="1">
    <source>
        <dbReference type="ARBA" id="ARBA00022553"/>
    </source>
</evidence>
<evidence type="ECO:0000256" key="4">
    <source>
        <dbReference type="ARBA" id="ARBA00023125"/>
    </source>
</evidence>
<evidence type="ECO:0000259" key="9">
    <source>
        <dbReference type="PROSITE" id="PS50110"/>
    </source>
</evidence>
<dbReference type="Proteomes" id="UP000234331">
    <property type="component" value="Unassembled WGS sequence"/>
</dbReference>
<dbReference type="SMART" id="SM00862">
    <property type="entry name" value="Trans_reg_C"/>
    <property type="match status" value="1"/>
</dbReference>
<dbReference type="GO" id="GO:0032993">
    <property type="term" value="C:protein-DNA complex"/>
    <property type="evidence" value="ECO:0007669"/>
    <property type="project" value="TreeGrafter"/>
</dbReference>
<dbReference type="Gene3D" id="3.40.50.2300">
    <property type="match status" value="1"/>
</dbReference>
<keyword evidence="12" id="KW-1185">Reference proteome</keyword>
<proteinExistence type="predicted"/>
<feature type="compositionally biased region" description="Low complexity" evidence="8">
    <location>
        <begin position="147"/>
        <end position="156"/>
    </location>
</feature>
<evidence type="ECO:0000256" key="7">
    <source>
        <dbReference type="PROSITE-ProRule" id="PRU01091"/>
    </source>
</evidence>
<dbReference type="SMART" id="SM00448">
    <property type="entry name" value="REC"/>
    <property type="match status" value="1"/>
</dbReference>
<evidence type="ECO:0000256" key="5">
    <source>
        <dbReference type="ARBA" id="ARBA00023163"/>
    </source>
</evidence>
<evidence type="ECO:0000256" key="8">
    <source>
        <dbReference type="SAM" id="MobiDB-lite"/>
    </source>
</evidence>
<sequence>MGKVRTTLLLVGAEAGMRRDLVPALIGEGYDVDVTRSGEQALALLADRPAHLVLSCLPLPAGSALPLESDLPFEPALHLEPDPCLEPDTRLEPDPCLEPHLRLAPDDLDAARLDELVYGPAGAPSIDRLADPADLAEDEATRPAPDAEAGARAEAGAGAEMDGLEFCRRLRAAGDVPLVMVAGRSAPADVVAGLEAGADDHVTAPPVTAEVLARLRALLRRVHPDRVAASGLSVGDLQIRPAEGIVRRRGEDQHLTRTEFRLLCELAVAGGRAVSRKQLLERVWGYDYFGGARMLDVHVRRLRRKLEMDPSAPTHILTVRGIGYRVCSAQDSPTLDPYRLTKDMSG</sequence>
<dbReference type="GO" id="GO:0000156">
    <property type="term" value="F:phosphorelay response regulator activity"/>
    <property type="evidence" value="ECO:0007669"/>
    <property type="project" value="TreeGrafter"/>
</dbReference>
<keyword evidence="2" id="KW-0902">Two-component regulatory system</keyword>
<dbReference type="SUPFAM" id="SSF46894">
    <property type="entry name" value="C-terminal effector domain of the bipartite response regulators"/>
    <property type="match status" value="1"/>
</dbReference>
<evidence type="ECO:0000313" key="11">
    <source>
        <dbReference type="EMBL" id="SNQ51326.1"/>
    </source>
</evidence>
<dbReference type="PROSITE" id="PS51755">
    <property type="entry name" value="OMPR_PHOB"/>
    <property type="match status" value="1"/>
</dbReference>
<dbReference type="Gene3D" id="1.10.10.10">
    <property type="entry name" value="Winged helix-like DNA-binding domain superfamily/Winged helix DNA-binding domain"/>
    <property type="match status" value="1"/>
</dbReference>
<dbReference type="AlphaFoldDB" id="A0A2I2L084"/>